<comment type="caution">
    <text evidence="14">The sequence shown here is derived from an EMBL/GenBank/DDBJ whole genome shotgun (WGS) entry which is preliminary data.</text>
</comment>
<dbReference type="EC" id="1.3.1.1" evidence="12"/>
<sequence length="368" mass="39644">MGELKLKNPVMVAAGPWARDAASIRRCVEAGAGAVITETLSLEANANLSPRLYVGGNGQLFNTKLYSNIQLEQWEMELETLERGDCRLIVSIWGSSASELSYLAERAERMGADAVEISVSAPIGTRNKSLSYHTPHLLECARAVVNTVGVPVLAKLSYEVGNSPEIMDALYQAGVRIVSAIDALKGISGVDVERRRALMPTYGGYSGENIRPAALATTAALRQYTPFRICGCGGIFTAENALEYLMLGADAVQLASVIQLRGYEAIAQVLEGLAAWLSAHGHEDLSRVRGAALPSLMPFEDVRPKPLTVVLREPCEDAACDLCIHGCLYGAVSRDEAGCIRIDPARCDGCGLCSARCPQRRIMLCWQQ</sequence>
<keyword evidence="2" id="KW-0479">Metal-binding</keyword>
<evidence type="ECO:0000256" key="1">
    <source>
        <dbReference type="ARBA" id="ARBA00010804"/>
    </source>
</evidence>
<evidence type="ECO:0000256" key="5">
    <source>
        <dbReference type="ARBA" id="ARBA00023014"/>
    </source>
</evidence>
<comment type="subunit">
    <text evidence="11">Heterotetramer of 2 PreA and 2 PreT subunits.</text>
</comment>
<evidence type="ECO:0000256" key="6">
    <source>
        <dbReference type="ARBA" id="ARBA00030119"/>
    </source>
</evidence>
<name>A0A9D1N3J0_9FIRM</name>
<evidence type="ECO:0000259" key="13">
    <source>
        <dbReference type="PROSITE" id="PS51379"/>
    </source>
</evidence>
<dbReference type="PANTHER" id="PTHR43073:SF2">
    <property type="entry name" value="DIHYDROPYRIMIDINE DEHYDROGENASE [NADP(+)]"/>
    <property type="match status" value="1"/>
</dbReference>
<reference evidence="14" key="2">
    <citation type="journal article" date="2021" name="PeerJ">
        <title>Extensive microbial diversity within the chicken gut microbiome revealed by metagenomics and culture.</title>
        <authorList>
            <person name="Gilroy R."/>
            <person name="Ravi A."/>
            <person name="Getino M."/>
            <person name="Pursley I."/>
            <person name="Horton D.L."/>
            <person name="Alikhan N.F."/>
            <person name="Baker D."/>
            <person name="Gharbi K."/>
            <person name="Hall N."/>
            <person name="Watson M."/>
            <person name="Adriaenssens E.M."/>
            <person name="Foster-Nyarko E."/>
            <person name="Jarju S."/>
            <person name="Secka A."/>
            <person name="Antonio M."/>
            <person name="Oren A."/>
            <person name="Chaudhuri R.R."/>
            <person name="La Ragione R."/>
            <person name="Hildebrand F."/>
            <person name="Pallen M.J."/>
        </authorList>
    </citation>
    <scope>NUCLEOTIDE SEQUENCE</scope>
    <source>
        <strain evidence="14">ChiGjej2B2-16831</strain>
    </source>
</reference>
<dbReference type="GO" id="GO:0006210">
    <property type="term" value="P:thymine catabolic process"/>
    <property type="evidence" value="ECO:0007669"/>
    <property type="project" value="TreeGrafter"/>
</dbReference>
<keyword evidence="4" id="KW-0408">Iron</keyword>
<accession>A0A9D1N3J0</accession>
<reference evidence="14" key="1">
    <citation type="submission" date="2020-10" db="EMBL/GenBank/DDBJ databases">
        <authorList>
            <person name="Gilroy R."/>
        </authorList>
    </citation>
    <scope>NUCLEOTIDE SEQUENCE</scope>
    <source>
        <strain evidence="14">ChiGjej2B2-16831</strain>
    </source>
</reference>
<dbReference type="InterPro" id="IPR017900">
    <property type="entry name" value="4Fe4S_Fe_S_CS"/>
</dbReference>
<evidence type="ECO:0000256" key="10">
    <source>
        <dbReference type="ARBA" id="ARBA00049578"/>
    </source>
</evidence>
<dbReference type="InterPro" id="IPR017896">
    <property type="entry name" value="4Fe4S_Fe-S-bd"/>
</dbReference>
<evidence type="ECO:0000256" key="12">
    <source>
        <dbReference type="ARBA" id="ARBA00049728"/>
    </source>
</evidence>
<evidence type="ECO:0000313" key="14">
    <source>
        <dbReference type="EMBL" id="HIU94251.1"/>
    </source>
</evidence>
<comment type="catalytic activity">
    <reaction evidence="8">
        <text>5,6-dihydrothymine + NAD(+) = thymine + NADH + H(+)</text>
        <dbReference type="Rhea" id="RHEA:28791"/>
        <dbReference type="ChEBI" id="CHEBI:15378"/>
        <dbReference type="ChEBI" id="CHEBI:17821"/>
        <dbReference type="ChEBI" id="CHEBI:27468"/>
        <dbReference type="ChEBI" id="CHEBI:57540"/>
        <dbReference type="ChEBI" id="CHEBI:57945"/>
        <dbReference type="EC" id="1.3.1.1"/>
    </reaction>
</comment>
<dbReference type="GO" id="GO:0002058">
    <property type="term" value="F:uracil binding"/>
    <property type="evidence" value="ECO:0007669"/>
    <property type="project" value="TreeGrafter"/>
</dbReference>
<dbReference type="PROSITE" id="PS51379">
    <property type="entry name" value="4FE4S_FER_2"/>
    <property type="match status" value="1"/>
</dbReference>
<evidence type="ECO:0000256" key="7">
    <source>
        <dbReference type="ARBA" id="ARBA00032722"/>
    </source>
</evidence>
<keyword evidence="5" id="KW-0411">Iron-sulfur</keyword>
<dbReference type="PANTHER" id="PTHR43073">
    <property type="entry name" value="DIHYDROPYRIMIDINE DEHYDROGENASE [NADP(+)]"/>
    <property type="match status" value="1"/>
</dbReference>
<evidence type="ECO:0000256" key="8">
    <source>
        <dbReference type="ARBA" id="ARBA00047685"/>
    </source>
</evidence>
<dbReference type="InterPro" id="IPR013785">
    <property type="entry name" value="Aldolase_TIM"/>
</dbReference>
<feature type="domain" description="4Fe-4S ferredoxin-type" evidence="13">
    <location>
        <begin position="338"/>
        <end position="367"/>
    </location>
</feature>
<dbReference type="PROSITE" id="PS00198">
    <property type="entry name" value="4FE4S_FER_1"/>
    <property type="match status" value="1"/>
</dbReference>
<dbReference type="GO" id="GO:0004159">
    <property type="term" value="F:dihydropyrimidine dehydrogenase (NAD+) activity"/>
    <property type="evidence" value="ECO:0007669"/>
    <property type="project" value="UniProtKB-EC"/>
</dbReference>
<organism evidence="14 15">
    <name type="scientific">Candidatus Aphodomorpha intestinavium</name>
    <dbReference type="NCBI Taxonomy" id="2840672"/>
    <lineage>
        <taxon>Bacteria</taxon>
        <taxon>Bacillati</taxon>
        <taxon>Bacillota</taxon>
        <taxon>Clostridia</taxon>
        <taxon>Eubacteriales</taxon>
        <taxon>Candidatus Aphodomorpha</taxon>
    </lineage>
</organism>
<gene>
    <name evidence="14" type="ORF">IAD24_03745</name>
</gene>
<dbReference type="Gene3D" id="3.20.20.70">
    <property type="entry name" value="Aldolase class I"/>
    <property type="match status" value="1"/>
</dbReference>
<dbReference type="GO" id="GO:0046872">
    <property type="term" value="F:metal ion binding"/>
    <property type="evidence" value="ECO:0007669"/>
    <property type="project" value="UniProtKB-KW"/>
</dbReference>
<evidence type="ECO:0000313" key="15">
    <source>
        <dbReference type="Proteomes" id="UP000824128"/>
    </source>
</evidence>
<dbReference type="GO" id="GO:0005737">
    <property type="term" value="C:cytoplasm"/>
    <property type="evidence" value="ECO:0007669"/>
    <property type="project" value="InterPro"/>
</dbReference>
<dbReference type="SUPFAM" id="SSF54862">
    <property type="entry name" value="4Fe-4S ferredoxins"/>
    <property type="match status" value="1"/>
</dbReference>
<evidence type="ECO:0000256" key="2">
    <source>
        <dbReference type="ARBA" id="ARBA00022723"/>
    </source>
</evidence>
<dbReference type="InterPro" id="IPR005720">
    <property type="entry name" value="Dihydroorotate_DH_cat"/>
</dbReference>
<keyword evidence="3" id="KW-0560">Oxidoreductase</keyword>
<dbReference type="EMBL" id="DVNZ01000121">
    <property type="protein sequence ID" value="HIU94251.1"/>
    <property type="molecule type" value="Genomic_DNA"/>
</dbReference>
<dbReference type="AlphaFoldDB" id="A0A9D1N3J0"/>
<evidence type="ECO:0000256" key="9">
    <source>
        <dbReference type="ARBA" id="ARBA00048792"/>
    </source>
</evidence>
<comment type="similarity">
    <text evidence="1">Belongs to the dihydropyrimidine dehydrogenase family.</text>
</comment>
<comment type="catalytic activity">
    <reaction evidence="9">
        <text>5,6-dihydrouracil + NAD(+) = uracil + NADH + H(+)</text>
        <dbReference type="Rhea" id="RHEA:20189"/>
        <dbReference type="ChEBI" id="CHEBI:15378"/>
        <dbReference type="ChEBI" id="CHEBI:15901"/>
        <dbReference type="ChEBI" id="CHEBI:17568"/>
        <dbReference type="ChEBI" id="CHEBI:57540"/>
        <dbReference type="ChEBI" id="CHEBI:57945"/>
        <dbReference type="EC" id="1.3.1.1"/>
    </reaction>
</comment>
<evidence type="ECO:0000256" key="3">
    <source>
        <dbReference type="ARBA" id="ARBA00023002"/>
    </source>
</evidence>
<evidence type="ECO:0000256" key="4">
    <source>
        <dbReference type="ARBA" id="ARBA00023004"/>
    </source>
</evidence>
<dbReference type="Gene3D" id="3.30.70.20">
    <property type="match status" value="1"/>
</dbReference>
<protein>
    <recommendedName>
        <fullName evidence="12">dihydrouracil dehydrogenase (NAD(+))</fullName>
        <ecNumber evidence="12">1.3.1.1</ecNumber>
    </recommendedName>
    <alternativeName>
        <fullName evidence="7">Dihydrothymine dehydrogenase</fullName>
    </alternativeName>
    <alternativeName>
        <fullName evidence="6">Dihydrouracil dehydrogenase</fullName>
    </alternativeName>
</protein>
<dbReference type="Proteomes" id="UP000824128">
    <property type="component" value="Unassembled WGS sequence"/>
</dbReference>
<dbReference type="GO" id="GO:0006212">
    <property type="term" value="P:uracil catabolic process"/>
    <property type="evidence" value="ECO:0007669"/>
    <property type="project" value="TreeGrafter"/>
</dbReference>
<comment type="function">
    <text evidence="10">Involved in pyrimidine base degradation. Catalyzes physiologically the reduction of uracil to 5,6-dihydrouracil (DHU) by using NADH as a specific cosubstrate. It also catalyzes the reverse reaction and the reduction of thymine to 5,6-dihydrothymine (DHT).</text>
</comment>
<dbReference type="Pfam" id="PF00037">
    <property type="entry name" value="Fer4"/>
    <property type="match status" value="1"/>
</dbReference>
<dbReference type="GO" id="GO:0050661">
    <property type="term" value="F:NADP binding"/>
    <property type="evidence" value="ECO:0007669"/>
    <property type="project" value="TreeGrafter"/>
</dbReference>
<evidence type="ECO:0000256" key="11">
    <source>
        <dbReference type="ARBA" id="ARBA00049714"/>
    </source>
</evidence>
<dbReference type="GO" id="GO:0051536">
    <property type="term" value="F:iron-sulfur cluster binding"/>
    <property type="evidence" value="ECO:0007669"/>
    <property type="project" value="UniProtKB-KW"/>
</dbReference>
<proteinExistence type="inferred from homology"/>
<dbReference type="Pfam" id="PF01180">
    <property type="entry name" value="DHO_dh"/>
    <property type="match status" value="1"/>
</dbReference>
<dbReference type="SUPFAM" id="SSF51395">
    <property type="entry name" value="FMN-linked oxidoreductases"/>
    <property type="match status" value="1"/>
</dbReference>